<feature type="region of interest" description="Disordered" evidence="1">
    <location>
        <begin position="15"/>
        <end position="40"/>
    </location>
</feature>
<accession>A0ABD0WFJ5</accession>
<evidence type="ECO:0000256" key="1">
    <source>
        <dbReference type="SAM" id="MobiDB-lite"/>
    </source>
</evidence>
<reference evidence="2 3" key="1">
    <citation type="submission" date="2024-06" db="EMBL/GenBank/DDBJ databases">
        <authorList>
            <person name="Pan Q."/>
            <person name="Wen M."/>
            <person name="Jouanno E."/>
            <person name="Zahm M."/>
            <person name="Klopp C."/>
            <person name="Cabau C."/>
            <person name="Louis A."/>
            <person name="Berthelot C."/>
            <person name="Parey E."/>
            <person name="Roest Crollius H."/>
            <person name="Montfort J."/>
            <person name="Robinson-Rechavi M."/>
            <person name="Bouchez O."/>
            <person name="Lampietro C."/>
            <person name="Lopez Roques C."/>
            <person name="Donnadieu C."/>
            <person name="Postlethwait J."/>
            <person name="Bobe J."/>
            <person name="Verreycken H."/>
            <person name="Guiguen Y."/>
        </authorList>
    </citation>
    <scope>NUCLEOTIDE SEQUENCE [LARGE SCALE GENOMIC DNA]</scope>
    <source>
        <strain evidence="2">Up_M1</strain>
        <tissue evidence="2">Testis</tissue>
    </source>
</reference>
<dbReference type="Proteomes" id="UP001557470">
    <property type="component" value="Unassembled WGS sequence"/>
</dbReference>
<organism evidence="2 3">
    <name type="scientific">Umbra pygmaea</name>
    <name type="common">Eastern mudminnow</name>
    <dbReference type="NCBI Taxonomy" id="75934"/>
    <lineage>
        <taxon>Eukaryota</taxon>
        <taxon>Metazoa</taxon>
        <taxon>Chordata</taxon>
        <taxon>Craniata</taxon>
        <taxon>Vertebrata</taxon>
        <taxon>Euteleostomi</taxon>
        <taxon>Actinopterygii</taxon>
        <taxon>Neopterygii</taxon>
        <taxon>Teleostei</taxon>
        <taxon>Protacanthopterygii</taxon>
        <taxon>Esociformes</taxon>
        <taxon>Umbridae</taxon>
        <taxon>Umbra</taxon>
    </lineage>
</organism>
<evidence type="ECO:0000313" key="2">
    <source>
        <dbReference type="EMBL" id="KAL0968585.1"/>
    </source>
</evidence>
<dbReference type="AlphaFoldDB" id="A0ABD0WFJ5"/>
<feature type="compositionally biased region" description="Low complexity" evidence="1">
    <location>
        <begin position="15"/>
        <end position="25"/>
    </location>
</feature>
<proteinExistence type="predicted"/>
<sequence>MGQSRTHYTQMVLSRTWRSSGSSSEARARKSHFMGDGSAGGRWAPVYSGICKRLLRGSARHCYIFGPLRLCSTRGGGFNAALTEPRRERGRV</sequence>
<comment type="caution">
    <text evidence="2">The sequence shown here is derived from an EMBL/GenBank/DDBJ whole genome shotgun (WGS) entry which is preliminary data.</text>
</comment>
<dbReference type="EMBL" id="JAGEUA010000008">
    <property type="protein sequence ID" value="KAL0968585.1"/>
    <property type="molecule type" value="Genomic_DNA"/>
</dbReference>
<protein>
    <submittedName>
        <fullName evidence="2">Uncharacterized protein</fullName>
    </submittedName>
</protein>
<evidence type="ECO:0000313" key="3">
    <source>
        <dbReference type="Proteomes" id="UP001557470"/>
    </source>
</evidence>
<keyword evidence="3" id="KW-1185">Reference proteome</keyword>
<name>A0ABD0WFJ5_UMBPY</name>
<gene>
    <name evidence="2" type="ORF">UPYG_G00268870</name>
</gene>